<keyword evidence="4" id="KW-0862">Zinc</keyword>
<keyword evidence="9" id="KW-1185">Reference proteome</keyword>
<keyword evidence="3 5" id="KW-0863">Zinc-finger</keyword>
<dbReference type="PROSITE" id="PS50157">
    <property type="entry name" value="ZINC_FINGER_C2H2_2"/>
    <property type="match status" value="4"/>
</dbReference>
<dbReference type="InterPro" id="IPR013087">
    <property type="entry name" value="Znf_C2H2_type"/>
</dbReference>
<dbReference type="Proteomes" id="UP000285301">
    <property type="component" value="Unassembled WGS sequence"/>
</dbReference>
<gene>
    <name evidence="8" type="ORF">B4U79_12308</name>
</gene>
<feature type="compositionally biased region" description="Low complexity" evidence="6">
    <location>
        <begin position="345"/>
        <end position="366"/>
    </location>
</feature>
<dbReference type="GO" id="GO:0008270">
    <property type="term" value="F:zinc ion binding"/>
    <property type="evidence" value="ECO:0007669"/>
    <property type="project" value="UniProtKB-KW"/>
</dbReference>
<dbReference type="PANTHER" id="PTHR24409">
    <property type="entry name" value="ZINC FINGER PROTEIN 142"/>
    <property type="match status" value="1"/>
</dbReference>
<comment type="caution">
    <text evidence="8">The sequence shown here is derived from an EMBL/GenBank/DDBJ whole genome shotgun (WGS) entry which is preliminary data.</text>
</comment>
<keyword evidence="2" id="KW-0677">Repeat</keyword>
<evidence type="ECO:0000256" key="5">
    <source>
        <dbReference type="PROSITE-ProRule" id="PRU00042"/>
    </source>
</evidence>
<evidence type="ECO:0000256" key="2">
    <source>
        <dbReference type="ARBA" id="ARBA00022737"/>
    </source>
</evidence>
<dbReference type="SUPFAM" id="SSF57667">
    <property type="entry name" value="beta-beta-alpha zinc fingers"/>
    <property type="match status" value="1"/>
</dbReference>
<name>A0A443R5A7_9ACAR</name>
<organism evidence="8 9">
    <name type="scientific">Dinothrombium tinctorium</name>
    <dbReference type="NCBI Taxonomy" id="1965070"/>
    <lineage>
        <taxon>Eukaryota</taxon>
        <taxon>Metazoa</taxon>
        <taxon>Ecdysozoa</taxon>
        <taxon>Arthropoda</taxon>
        <taxon>Chelicerata</taxon>
        <taxon>Arachnida</taxon>
        <taxon>Acari</taxon>
        <taxon>Acariformes</taxon>
        <taxon>Trombidiformes</taxon>
        <taxon>Prostigmata</taxon>
        <taxon>Anystina</taxon>
        <taxon>Parasitengona</taxon>
        <taxon>Trombidioidea</taxon>
        <taxon>Trombidiidae</taxon>
        <taxon>Dinothrombium</taxon>
    </lineage>
</organism>
<protein>
    <recommendedName>
        <fullName evidence="7">C2H2-type domain-containing protein</fullName>
    </recommendedName>
</protein>
<accession>A0A443R5A7</accession>
<dbReference type="STRING" id="1965070.A0A443R5A7"/>
<evidence type="ECO:0000313" key="8">
    <source>
        <dbReference type="EMBL" id="RWS10474.1"/>
    </source>
</evidence>
<dbReference type="EMBL" id="NCKU01002084">
    <property type="protein sequence ID" value="RWS10474.1"/>
    <property type="molecule type" value="Genomic_DNA"/>
</dbReference>
<sequence length="439" mass="50438">MSTSCRLQELLRRPIFPTISLLPPTASFASSESLNPHLTQILANNEHRLSLAQQRIQCHSQSHPSPVAPPQPPPPPHSVVSNQLQHQAKRRYSCTQCPYSTDRRDLFRRHENIHRDEKPFRCYVCNKMFNRADHVKKHFLRIHKGLEYDVKLTKRIKGVDYDVKDNSSGSGSNNKCFPLLPSPYVYNNGMHLTSIPPPPPLLKEEQLFKVEKKEPLAALSLPQSIADSEHRNAGQFSNRSSPPSSESDTSVDYECEFCGCAFINYPSLHTHRYLLHRYVNDLDNCYTYRCVLCGQRSITQRAMMQHMLRHSSTGCTQRRATSVQRKTESLDTIKSKTVTQKVNSNSNPSCGNNEINNNSESDSANSTKIPLTISSRNRRKQSQPKKIVKSVVNVIDDLYEVEKCERNWIASKFSCKICHKHFSTYTQQIQHQMFFKHYH</sequence>
<dbReference type="InterPro" id="IPR036236">
    <property type="entry name" value="Znf_C2H2_sf"/>
</dbReference>
<dbReference type="GO" id="GO:0005634">
    <property type="term" value="C:nucleus"/>
    <property type="evidence" value="ECO:0007669"/>
    <property type="project" value="TreeGrafter"/>
</dbReference>
<dbReference type="OrthoDB" id="654211at2759"/>
<dbReference type="GO" id="GO:0000981">
    <property type="term" value="F:DNA-binding transcription factor activity, RNA polymerase II-specific"/>
    <property type="evidence" value="ECO:0007669"/>
    <property type="project" value="TreeGrafter"/>
</dbReference>
<dbReference type="PANTHER" id="PTHR24409:SF295">
    <property type="entry name" value="AZ2-RELATED"/>
    <property type="match status" value="1"/>
</dbReference>
<feature type="region of interest" description="Disordered" evidence="6">
    <location>
        <begin position="56"/>
        <end position="85"/>
    </location>
</feature>
<dbReference type="Gene3D" id="3.30.160.60">
    <property type="entry name" value="Classic Zinc Finger"/>
    <property type="match status" value="3"/>
</dbReference>
<feature type="compositionally biased region" description="Polar residues" evidence="6">
    <location>
        <begin position="310"/>
        <end position="324"/>
    </location>
</feature>
<dbReference type="SMART" id="SM00355">
    <property type="entry name" value="ZnF_C2H2"/>
    <property type="match status" value="5"/>
</dbReference>
<evidence type="ECO:0000256" key="6">
    <source>
        <dbReference type="SAM" id="MobiDB-lite"/>
    </source>
</evidence>
<dbReference type="Pfam" id="PF00096">
    <property type="entry name" value="zf-C2H2"/>
    <property type="match status" value="1"/>
</dbReference>
<evidence type="ECO:0000256" key="4">
    <source>
        <dbReference type="ARBA" id="ARBA00022833"/>
    </source>
</evidence>
<feature type="domain" description="C2H2-type" evidence="7">
    <location>
        <begin position="413"/>
        <end position="439"/>
    </location>
</feature>
<evidence type="ECO:0000313" key="9">
    <source>
        <dbReference type="Proteomes" id="UP000285301"/>
    </source>
</evidence>
<dbReference type="PROSITE" id="PS00028">
    <property type="entry name" value="ZINC_FINGER_C2H2_1"/>
    <property type="match status" value="3"/>
</dbReference>
<evidence type="ECO:0000256" key="3">
    <source>
        <dbReference type="ARBA" id="ARBA00022771"/>
    </source>
</evidence>
<evidence type="ECO:0000256" key="1">
    <source>
        <dbReference type="ARBA" id="ARBA00022723"/>
    </source>
</evidence>
<feature type="domain" description="C2H2-type" evidence="7">
    <location>
        <begin position="120"/>
        <end position="148"/>
    </location>
</feature>
<reference evidence="8 9" key="1">
    <citation type="journal article" date="2018" name="Gigascience">
        <title>Genomes of trombidid mites reveal novel predicted allergens and laterally-transferred genes associated with secondary metabolism.</title>
        <authorList>
            <person name="Dong X."/>
            <person name="Chaisiri K."/>
            <person name="Xia D."/>
            <person name="Armstrong S.D."/>
            <person name="Fang Y."/>
            <person name="Donnelly M.J."/>
            <person name="Kadowaki T."/>
            <person name="McGarry J.W."/>
            <person name="Darby A.C."/>
            <person name="Makepeace B.L."/>
        </authorList>
    </citation>
    <scope>NUCLEOTIDE SEQUENCE [LARGE SCALE GENOMIC DNA]</scope>
    <source>
        <strain evidence="8">UoL-WK</strain>
    </source>
</reference>
<evidence type="ECO:0000259" key="7">
    <source>
        <dbReference type="PROSITE" id="PS50157"/>
    </source>
</evidence>
<dbReference type="GO" id="GO:0000977">
    <property type="term" value="F:RNA polymerase II transcription regulatory region sequence-specific DNA binding"/>
    <property type="evidence" value="ECO:0007669"/>
    <property type="project" value="TreeGrafter"/>
</dbReference>
<feature type="compositionally biased region" description="Pro residues" evidence="6">
    <location>
        <begin position="66"/>
        <end position="77"/>
    </location>
</feature>
<feature type="region of interest" description="Disordered" evidence="6">
    <location>
        <begin position="310"/>
        <end position="329"/>
    </location>
</feature>
<proteinExistence type="predicted"/>
<dbReference type="AlphaFoldDB" id="A0A443R5A7"/>
<feature type="domain" description="C2H2-type" evidence="7">
    <location>
        <begin position="92"/>
        <end position="119"/>
    </location>
</feature>
<keyword evidence="1" id="KW-0479">Metal-binding</keyword>
<feature type="region of interest" description="Disordered" evidence="6">
    <location>
        <begin position="340"/>
        <end position="384"/>
    </location>
</feature>
<feature type="domain" description="C2H2-type" evidence="7">
    <location>
        <begin position="253"/>
        <end position="276"/>
    </location>
</feature>